<dbReference type="SUPFAM" id="SSF54523">
    <property type="entry name" value="Pili subunits"/>
    <property type="match status" value="1"/>
</dbReference>
<keyword evidence="14" id="KW-1185">Reference proteome</keyword>
<dbReference type="EMBL" id="CP036282">
    <property type="protein sequence ID" value="QDL53491.1"/>
    <property type="molecule type" value="Genomic_DNA"/>
</dbReference>
<evidence type="ECO:0000256" key="9">
    <source>
        <dbReference type="ARBA" id="ARBA00025772"/>
    </source>
</evidence>
<dbReference type="KEGG" id="rhg:EXZ61_04485"/>
<evidence type="ECO:0000313" key="13">
    <source>
        <dbReference type="EMBL" id="QDL53491.1"/>
    </source>
</evidence>
<dbReference type="Pfam" id="PF12019">
    <property type="entry name" value="GspH"/>
    <property type="match status" value="1"/>
</dbReference>
<dbReference type="GO" id="GO:0015628">
    <property type="term" value="P:protein secretion by the type II secretion system"/>
    <property type="evidence" value="ECO:0007669"/>
    <property type="project" value="InterPro"/>
</dbReference>
<protein>
    <recommendedName>
        <fullName evidence="2">Type II secretion system protein H</fullName>
    </recommendedName>
    <alternativeName>
        <fullName evidence="10">General secretion pathway protein H</fullName>
    </alternativeName>
</protein>
<evidence type="ECO:0000256" key="1">
    <source>
        <dbReference type="ARBA" id="ARBA00004377"/>
    </source>
</evidence>
<accession>A0A515ELG5</accession>
<evidence type="ECO:0000256" key="11">
    <source>
        <dbReference type="SAM" id="Phobius"/>
    </source>
</evidence>
<dbReference type="PROSITE" id="PS00409">
    <property type="entry name" value="PROKAR_NTER_METHYL"/>
    <property type="match status" value="1"/>
</dbReference>
<keyword evidence="3" id="KW-1003">Cell membrane</keyword>
<dbReference type="GO" id="GO:0015627">
    <property type="term" value="C:type II protein secretion system complex"/>
    <property type="evidence" value="ECO:0007669"/>
    <property type="project" value="InterPro"/>
</dbReference>
<evidence type="ECO:0000256" key="3">
    <source>
        <dbReference type="ARBA" id="ARBA00022475"/>
    </source>
</evidence>
<sequence length="170" mass="17997">MPTLVAGSKTRPYRSGAWRRTTRGFTLLELMVVITIIAFATAALSLAMQDSQHTMLAKEAQSLAASLEAARAQARAQGQAVRWRMVPQGLVREGTPPTPNASKPELAYTWSSASVTGSTAQALLLGPEPIIPAQSIRLWSPDAPQIALQVSTDGLRPFVVSPAPGLANAP</sequence>
<dbReference type="Pfam" id="PF07963">
    <property type="entry name" value="N_methyl"/>
    <property type="match status" value="1"/>
</dbReference>
<reference evidence="14" key="2">
    <citation type="journal article" date="2020" name="Int. J. Syst. Evol. Microbiol.">
        <title>Genomic insights into a novel species Rhodoferax aquaticus sp. nov., isolated from freshwater.</title>
        <authorList>
            <person name="Li T."/>
            <person name="Zhuo Y."/>
            <person name="Jin C.Z."/>
            <person name="Wu X."/>
            <person name="Ko S.R."/>
            <person name="Jin F.J."/>
            <person name="Ahn C.Y."/>
            <person name="Oh H.M."/>
            <person name="Lee H.G."/>
            <person name="Jin L."/>
        </authorList>
    </citation>
    <scope>NUCLEOTIDE SEQUENCE [LARGE SCALE GENOMIC DNA]</scope>
    <source>
        <strain evidence="14">Gr-4</strain>
    </source>
</reference>
<dbReference type="InterPro" id="IPR022346">
    <property type="entry name" value="T2SS_GspH"/>
</dbReference>
<evidence type="ECO:0000256" key="10">
    <source>
        <dbReference type="ARBA" id="ARBA00030775"/>
    </source>
</evidence>
<dbReference type="GO" id="GO:0005886">
    <property type="term" value="C:plasma membrane"/>
    <property type="evidence" value="ECO:0007669"/>
    <property type="project" value="UniProtKB-SubCell"/>
</dbReference>
<keyword evidence="8 11" id="KW-0472">Membrane</keyword>
<dbReference type="Gene3D" id="3.30.700.10">
    <property type="entry name" value="Glycoprotein, Type 4 Pilin"/>
    <property type="match status" value="1"/>
</dbReference>
<gene>
    <name evidence="13" type="primary">gspH</name>
    <name evidence="13" type="ORF">EXZ61_04485</name>
</gene>
<dbReference type="AlphaFoldDB" id="A0A515ELG5"/>
<evidence type="ECO:0000256" key="4">
    <source>
        <dbReference type="ARBA" id="ARBA00022481"/>
    </source>
</evidence>
<keyword evidence="6 11" id="KW-0812">Transmembrane</keyword>
<evidence type="ECO:0000256" key="7">
    <source>
        <dbReference type="ARBA" id="ARBA00022989"/>
    </source>
</evidence>
<dbReference type="Proteomes" id="UP000317365">
    <property type="component" value="Chromosome"/>
</dbReference>
<evidence type="ECO:0000313" key="14">
    <source>
        <dbReference type="Proteomes" id="UP000317365"/>
    </source>
</evidence>
<dbReference type="RefSeq" id="WP_142814102.1">
    <property type="nucleotide sequence ID" value="NZ_CP036282.1"/>
</dbReference>
<dbReference type="InterPro" id="IPR045584">
    <property type="entry name" value="Pilin-like"/>
</dbReference>
<name>A0A515ELG5_9BURK</name>
<dbReference type="NCBIfam" id="TIGR02532">
    <property type="entry name" value="IV_pilin_GFxxxE"/>
    <property type="match status" value="1"/>
</dbReference>
<evidence type="ECO:0000256" key="8">
    <source>
        <dbReference type="ARBA" id="ARBA00023136"/>
    </source>
</evidence>
<keyword evidence="7 11" id="KW-1133">Transmembrane helix</keyword>
<organism evidence="13 14">
    <name type="scientific">Rhodoferax aquaticus</name>
    <dbReference type="NCBI Taxonomy" id="2527691"/>
    <lineage>
        <taxon>Bacteria</taxon>
        <taxon>Pseudomonadati</taxon>
        <taxon>Pseudomonadota</taxon>
        <taxon>Betaproteobacteria</taxon>
        <taxon>Burkholderiales</taxon>
        <taxon>Comamonadaceae</taxon>
        <taxon>Rhodoferax</taxon>
    </lineage>
</organism>
<evidence type="ECO:0000259" key="12">
    <source>
        <dbReference type="Pfam" id="PF12019"/>
    </source>
</evidence>
<dbReference type="InterPro" id="IPR012902">
    <property type="entry name" value="N_methyl_site"/>
</dbReference>
<proteinExistence type="inferred from homology"/>
<reference evidence="14" key="1">
    <citation type="submission" date="2019-02" db="EMBL/GenBank/DDBJ databases">
        <title>Complete genome sequence of Rhodoferax sp. Gr-4.</title>
        <authorList>
            <person name="Jin L."/>
        </authorList>
    </citation>
    <scope>NUCLEOTIDE SEQUENCE [LARGE SCALE GENOMIC DNA]</scope>
    <source>
        <strain evidence="14">Gr-4</strain>
    </source>
</reference>
<feature type="transmembrane region" description="Helical" evidence="11">
    <location>
        <begin position="25"/>
        <end position="48"/>
    </location>
</feature>
<keyword evidence="4" id="KW-0488">Methylation</keyword>
<feature type="domain" description="General secretion pathway GspH" evidence="12">
    <location>
        <begin position="59"/>
        <end position="154"/>
    </location>
</feature>
<evidence type="ECO:0000256" key="5">
    <source>
        <dbReference type="ARBA" id="ARBA00022519"/>
    </source>
</evidence>
<keyword evidence="5" id="KW-0997">Cell inner membrane</keyword>
<evidence type="ECO:0000256" key="6">
    <source>
        <dbReference type="ARBA" id="ARBA00022692"/>
    </source>
</evidence>
<comment type="similarity">
    <text evidence="9">Belongs to the GSP H family.</text>
</comment>
<evidence type="ECO:0000256" key="2">
    <source>
        <dbReference type="ARBA" id="ARBA00021549"/>
    </source>
</evidence>
<comment type="subcellular location">
    <subcellularLocation>
        <location evidence="1">Cell inner membrane</location>
        <topology evidence="1">Single-pass membrane protein</topology>
    </subcellularLocation>
</comment>